<dbReference type="Proteomes" id="UP000645390">
    <property type="component" value="Unassembled WGS sequence"/>
</dbReference>
<proteinExistence type="predicted"/>
<name>A0ABQ2BKB7_9SPHI</name>
<protein>
    <submittedName>
        <fullName evidence="1">Uncharacterized protein</fullName>
    </submittedName>
</protein>
<sequence length="67" mass="7484">MKNHPHSDGFWEEMNCFDRLSMTIETIDFAHISGIADGVGTLDVHIDYAQDEGLKKIAQSDEESSSL</sequence>
<comment type="caution">
    <text evidence="1">The sequence shown here is derived from an EMBL/GenBank/DDBJ whole genome shotgun (WGS) entry which is preliminary data.</text>
</comment>
<dbReference type="EMBL" id="BMDJ01000010">
    <property type="protein sequence ID" value="GGI28199.1"/>
    <property type="molecule type" value="Genomic_DNA"/>
</dbReference>
<organism evidence="1 2">
    <name type="scientific">Pedobacter mendelii</name>
    <dbReference type="NCBI Taxonomy" id="1908240"/>
    <lineage>
        <taxon>Bacteria</taxon>
        <taxon>Pseudomonadati</taxon>
        <taxon>Bacteroidota</taxon>
        <taxon>Sphingobacteriia</taxon>
        <taxon>Sphingobacteriales</taxon>
        <taxon>Sphingobacteriaceae</taxon>
        <taxon>Pedobacter</taxon>
    </lineage>
</organism>
<keyword evidence="2" id="KW-1185">Reference proteome</keyword>
<reference evidence="2" key="1">
    <citation type="journal article" date="2019" name="Int. J. Syst. Evol. Microbiol.">
        <title>The Global Catalogue of Microorganisms (GCM) 10K type strain sequencing project: providing services to taxonomists for standard genome sequencing and annotation.</title>
        <authorList>
            <consortium name="The Broad Institute Genomics Platform"/>
            <consortium name="The Broad Institute Genome Sequencing Center for Infectious Disease"/>
            <person name="Wu L."/>
            <person name="Ma J."/>
        </authorList>
    </citation>
    <scope>NUCLEOTIDE SEQUENCE [LARGE SCALE GENOMIC DNA]</scope>
    <source>
        <strain evidence="2">CCM 8939</strain>
    </source>
</reference>
<gene>
    <name evidence="1" type="ORF">GCM10008119_31450</name>
</gene>
<accession>A0ABQ2BKB7</accession>
<evidence type="ECO:0000313" key="2">
    <source>
        <dbReference type="Proteomes" id="UP000645390"/>
    </source>
</evidence>
<evidence type="ECO:0000313" key="1">
    <source>
        <dbReference type="EMBL" id="GGI28199.1"/>
    </source>
</evidence>